<dbReference type="GO" id="GO:0030154">
    <property type="term" value="P:cell differentiation"/>
    <property type="evidence" value="ECO:0007669"/>
    <property type="project" value="UniProtKB-KW"/>
</dbReference>
<evidence type="ECO:0000313" key="11">
    <source>
        <dbReference type="EMBL" id="MDE45828.1"/>
    </source>
</evidence>
<dbReference type="AlphaFoldDB" id="A0A6G1S624"/>
<evidence type="ECO:0000256" key="4">
    <source>
        <dbReference type="ARBA" id="ARBA00022782"/>
    </source>
</evidence>
<dbReference type="Pfam" id="PF23278">
    <property type="entry name" value="Piwi_N"/>
    <property type="match status" value="1"/>
</dbReference>
<comment type="similarity">
    <text evidence="7">Belongs to the argonaute family. Piwi subfamily.</text>
</comment>
<dbReference type="GO" id="GO:0005737">
    <property type="term" value="C:cytoplasm"/>
    <property type="evidence" value="ECO:0007669"/>
    <property type="project" value="UniProtKB-SubCell"/>
</dbReference>
<feature type="compositionally biased region" description="Basic and acidic residues" evidence="8">
    <location>
        <begin position="18"/>
        <end position="34"/>
    </location>
</feature>
<dbReference type="SUPFAM" id="SSF101690">
    <property type="entry name" value="PAZ domain"/>
    <property type="match status" value="1"/>
</dbReference>
<keyword evidence="4" id="KW-0221">Differentiation</keyword>
<dbReference type="EMBL" id="GGYP01001057">
    <property type="protein sequence ID" value="MDE45828.1"/>
    <property type="molecule type" value="Transcribed_RNA"/>
</dbReference>
<feature type="region of interest" description="Disordered" evidence="8">
    <location>
        <begin position="1"/>
        <end position="55"/>
    </location>
</feature>
<accession>A0A6G1S624</accession>
<feature type="domain" description="PAZ" evidence="9">
    <location>
        <begin position="312"/>
        <end position="422"/>
    </location>
</feature>
<dbReference type="PROSITE" id="PS50822">
    <property type="entry name" value="PIWI"/>
    <property type="match status" value="1"/>
</dbReference>
<keyword evidence="5" id="KW-0694">RNA-binding</keyword>
<evidence type="ECO:0000256" key="8">
    <source>
        <dbReference type="SAM" id="MobiDB-lite"/>
    </source>
</evidence>
<dbReference type="SUPFAM" id="SSF53098">
    <property type="entry name" value="Ribonuclease H-like"/>
    <property type="match status" value="1"/>
</dbReference>
<evidence type="ECO:0000256" key="5">
    <source>
        <dbReference type="ARBA" id="ARBA00022884"/>
    </source>
</evidence>
<dbReference type="Pfam" id="PF02170">
    <property type="entry name" value="PAZ"/>
    <property type="match status" value="1"/>
</dbReference>
<dbReference type="SMART" id="SM00949">
    <property type="entry name" value="PAZ"/>
    <property type="match status" value="1"/>
</dbReference>
<dbReference type="GO" id="GO:0003723">
    <property type="term" value="F:RNA binding"/>
    <property type="evidence" value="ECO:0007669"/>
    <property type="project" value="UniProtKB-KW"/>
</dbReference>
<organism evidence="11">
    <name type="scientific">Aceria tosichella</name>
    <name type="common">wheat curl mite</name>
    <dbReference type="NCBI Taxonomy" id="561515"/>
    <lineage>
        <taxon>Eukaryota</taxon>
        <taxon>Metazoa</taxon>
        <taxon>Ecdysozoa</taxon>
        <taxon>Arthropoda</taxon>
        <taxon>Chelicerata</taxon>
        <taxon>Arachnida</taxon>
        <taxon>Acari</taxon>
        <taxon>Acariformes</taxon>
        <taxon>Trombidiformes</taxon>
        <taxon>Prostigmata</taxon>
        <taxon>Eupodina</taxon>
        <taxon>Eriophyoidea</taxon>
        <taxon>Eriophyidae</taxon>
        <taxon>Eriophyinae</taxon>
        <taxon>Aceriini</taxon>
        <taxon>Aceria</taxon>
    </lineage>
</organism>
<gene>
    <name evidence="11" type="primary">PIWIL1_7</name>
    <name evidence="11" type="ORF">g.13489</name>
</gene>
<dbReference type="PANTHER" id="PTHR22891">
    <property type="entry name" value="EUKARYOTIC TRANSLATION INITIATION FACTOR 2C"/>
    <property type="match status" value="1"/>
</dbReference>
<dbReference type="Gene3D" id="3.40.50.2300">
    <property type="match status" value="1"/>
</dbReference>
<dbReference type="FunFam" id="2.170.260.10:FF:000003">
    <property type="entry name" value="Piwi-like RNA-mediated gene silencing 2"/>
    <property type="match status" value="1"/>
</dbReference>
<dbReference type="PROSITE" id="PS50821">
    <property type="entry name" value="PAZ"/>
    <property type="match status" value="1"/>
</dbReference>
<dbReference type="Pfam" id="PF02171">
    <property type="entry name" value="Piwi"/>
    <property type="match status" value="1"/>
</dbReference>
<dbReference type="SMART" id="SM00950">
    <property type="entry name" value="Piwi"/>
    <property type="match status" value="1"/>
</dbReference>
<dbReference type="InterPro" id="IPR036397">
    <property type="entry name" value="RNaseH_sf"/>
</dbReference>
<feature type="compositionally biased region" description="Low complexity" evidence="8">
    <location>
        <begin position="89"/>
        <end position="101"/>
    </location>
</feature>
<dbReference type="CDD" id="cd04658">
    <property type="entry name" value="Piwi_piwi-like_Euk"/>
    <property type="match status" value="1"/>
</dbReference>
<evidence type="ECO:0000256" key="2">
    <source>
        <dbReference type="ARBA" id="ARBA00022473"/>
    </source>
</evidence>
<keyword evidence="3" id="KW-0963">Cytoplasm</keyword>
<reference evidence="11" key="1">
    <citation type="submission" date="2018-10" db="EMBL/GenBank/DDBJ databases">
        <title>Transcriptome assembly of Aceria tosichella (Wheat curl mite) Type 2.</title>
        <authorList>
            <person name="Scully E.D."/>
            <person name="Geib S.M."/>
            <person name="Palmer N.A."/>
            <person name="Gupta A.K."/>
            <person name="Sarath G."/>
            <person name="Tatineni S."/>
        </authorList>
    </citation>
    <scope>NUCLEOTIDE SEQUENCE</scope>
    <source>
        <strain evidence="11">LincolnNE</strain>
    </source>
</reference>
<evidence type="ECO:0000256" key="6">
    <source>
        <dbReference type="ARBA" id="ARBA00023158"/>
    </source>
</evidence>
<proteinExistence type="inferred from homology"/>
<evidence type="ECO:0000256" key="3">
    <source>
        <dbReference type="ARBA" id="ARBA00022490"/>
    </source>
</evidence>
<feature type="domain" description="Piwi" evidence="10">
    <location>
        <begin position="587"/>
        <end position="886"/>
    </location>
</feature>
<evidence type="ECO:0000259" key="9">
    <source>
        <dbReference type="PROSITE" id="PS50821"/>
    </source>
</evidence>
<dbReference type="InterPro" id="IPR036085">
    <property type="entry name" value="PAZ_dom_sf"/>
</dbReference>
<dbReference type="Gene3D" id="3.30.420.10">
    <property type="entry name" value="Ribonuclease H-like superfamily/Ribonuclease H"/>
    <property type="match status" value="1"/>
</dbReference>
<dbReference type="GO" id="GO:0140965">
    <property type="term" value="P:secondary piRNA processing"/>
    <property type="evidence" value="ECO:0007669"/>
    <property type="project" value="UniProtKB-ARBA"/>
</dbReference>
<evidence type="ECO:0000259" key="10">
    <source>
        <dbReference type="PROSITE" id="PS50822"/>
    </source>
</evidence>
<keyword evidence="2" id="KW-0217">Developmental protein</keyword>
<name>A0A6G1S624_9ACAR</name>
<keyword evidence="6" id="KW-0943">RNA-mediated gene silencing</keyword>
<evidence type="ECO:0000256" key="1">
    <source>
        <dbReference type="ARBA" id="ARBA00004496"/>
    </source>
</evidence>
<sequence>MHKRGRVLQTLGAASLSRSEEAKRDEEKQEEEAKQVQAQAQPARPPRGRGGFIQRQLAAGRQILAEQQVAAPVQQVATGGGSGDDPNRPASSASSGSTPGSQGRLVRQDSDVSRSSALSAQFAPIESQNLKANLPKEPSNAGAPIQMGLNYMTFETKQGVQVEEYHVEFNPNIESVKLRFNILRSEESRALIGTIFHWNGTNLYLPIKLAQRQTIFQSVHPVTRQPIKVRLTYIKTPPLEELIPFYNSLMHKIMNKLDYVIINRQHYSPLHKITLEQHNLELWPGWITSIQQLDGGIKLSIDAIFKVLRLQTVRDIMVEVKNRKTGRLKEALEQELVGTIVMTRYNNRSYRIDEIDLEANPTNTFKKQDGTEISYVDYMRQQWNTEVQDLRQPMLVSKPKPKRGQEVGDIIYLIPELCVTTGLTDEMRSNFTIMKSIGDNTRMPPNQRETKLSEFLQQLATDERSKTTLGNWGLSVRPQLDIAQGRRLENETVLFGEGKSAKVPDNADWSRQACGGPVFKSVEIEHWVLMCTERDWRFAEEFMKSIRDVCRSLQIKFHAPRLIKLQNDSTVSYVTAGKQNVRRTDQMVVILTPGKTLREDRYSACKRLYTCELAVPCQFIRCGTISNERRIRSVCQKVAIQILSKVGGQPWAMRFPMKSFMIVGIDVYHDTVDRKKSCLGFVASMNEFTSSWWSQTFFQQSLEEIGQKMSNCIATALRRYHSLNGVVPQRIIVYRDGVGDGQLDSVLEIEIAQFFNGIKHYMRDAHADEPEPSISYIIVQKRINAKLSLRQNGQVLNPLPGSYIDHTITHPEYNDFYLVSQHVNQGTVSPTKYIILTETGTLKAQHHQKLAYKMTHMYYNWCGTIRVPAPCQYAHKLAYLTGENIRQQASERMEDKLYYL</sequence>
<evidence type="ECO:0000256" key="7">
    <source>
        <dbReference type="ARBA" id="ARBA00038291"/>
    </source>
</evidence>
<dbReference type="CDD" id="cd02845">
    <property type="entry name" value="PAZ_piwi_like"/>
    <property type="match status" value="1"/>
</dbReference>
<dbReference type="InterPro" id="IPR003165">
    <property type="entry name" value="Piwi"/>
</dbReference>
<comment type="subcellular location">
    <subcellularLocation>
        <location evidence="1">Cytoplasm</location>
    </subcellularLocation>
</comment>
<dbReference type="InterPro" id="IPR003100">
    <property type="entry name" value="PAZ_dom"/>
</dbReference>
<protein>
    <submittedName>
        <fullName evidence="11">Piwi-like protein 1</fullName>
    </submittedName>
</protein>
<dbReference type="Gene3D" id="2.170.260.10">
    <property type="entry name" value="paz domain"/>
    <property type="match status" value="1"/>
</dbReference>
<dbReference type="InterPro" id="IPR012337">
    <property type="entry name" value="RNaseH-like_sf"/>
</dbReference>
<feature type="region of interest" description="Disordered" evidence="8">
    <location>
        <begin position="70"/>
        <end position="118"/>
    </location>
</feature>
<dbReference type="FunFam" id="3.30.420.10:FF:000014">
    <property type="entry name" value="Piwi-like RNA-mediated gene silencing 1"/>
    <property type="match status" value="1"/>
</dbReference>